<dbReference type="Proteomes" id="UP000557193">
    <property type="component" value="Unassembled WGS sequence"/>
</dbReference>
<dbReference type="AlphaFoldDB" id="A0A7X0BRR4"/>
<comment type="caution">
    <text evidence="1">The sequence shown here is derived from an EMBL/GenBank/DDBJ whole genome shotgun (WGS) entry which is preliminary data.</text>
</comment>
<organism evidence="1 2">
    <name type="scientific">Pseudomonas fluvialis</name>
    <dbReference type="NCBI Taxonomy" id="1793966"/>
    <lineage>
        <taxon>Bacteria</taxon>
        <taxon>Pseudomonadati</taxon>
        <taxon>Pseudomonadota</taxon>
        <taxon>Gammaproteobacteria</taxon>
        <taxon>Pseudomonadales</taxon>
        <taxon>Pseudomonadaceae</taxon>
        <taxon>Pseudomonas</taxon>
    </lineage>
</organism>
<evidence type="ECO:0000313" key="1">
    <source>
        <dbReference type="EMBL" id="MBB6340590.1"/>
    </source>
</evidence>
<sequence length="59" mass="6456">MSLIARGYTDREVADLLKFSLASARKHRENLLTKFSANKSVQLIPQFFATSGVAPAEGC</sequence>
<dbReference type="InterPro" id="IPR036388">
    <property type="entry name" value="WH-like_DNA-bd_sf"/>
</dbReference>
<dbReference type="InterPro" id="IPR016032">
    <property type="entry name" value="Sig_transdc_resp-reg_C-effctor"/>
</dbReference>
<keyword evidence="1" id="KW-0238">DNA-binding</keyword>
<accession>A0A7X0BRR4</accession>
<dbReference type="Gene3D" id="1.10.10.10">
    <property type="entry name" value="Winged helix-like DNA-binding domain superfamily/Winged helix DNA-binding domain"/>
    <property type="match status" value="1"/>
</dbReference>
<name>A0A7X0BRR4_9PSED</name>
<keyword evidence="2" id="KW-1185">Reference proteome</keyword>
<protein>
    <submittedName>
        <fullName evidence="1">DNA-binding CsgD family transcriptional regulator</fullName>
    </submittedName>
</protein>
<dbReference type="SUPFAM" id="SSF46894">
    <property type="entry name" value="C-terminal effector domain of the bipartite response regulators"/>
    <property type="match status" value="1"/>
</dbReference>
<reference evidence="1 2" key="1">
    <citation type="submission" date="2020-08" db="EMBL/GenBank/DDBJ databases">
        <title>Functional genomics of gut bacteria from endangered species of beetles.</title>
        <authorList>
            <person name="Carlos-Shanley C."/>
        </authorList>
    </citation>
    <scope>NUCLEOTIDE SEQUENCE [LARGE SCALE GENOMIC DNA]</scope>
    <source>
        <strain evidence="1 2">S00202</strain>
    </source>
</reference>
<evidence type="ECO:0000313" key="2">
    <source>
        <dbReference type="Proteomes" id="UP000557193"/>
    </source>
</evidence>
<proteinExistence type="predicted"/>
<dbReference type="GO" id="GO:0003677">
    <property type="term" value="F:DNA binding"/>
    <property type="evidence" value="ECO:0007669"/>
    <property type="project" value="UniProtKB-KW"/>
</dbReference>
<dbReference type="GO" id="GO:0006355">
    <property type="term" value="P:regulation of DNA-templated transcription"/>
    <property type="evidence" value="ECO:0007669"/>
    <property type="project" value="InterPro"/>
</dbReference>
<gene>
    <name evidence="1" type="ORF">HNP49_000740</name>
</gene>
<dbReference type="EMBL" id="JACHLL010000001">
    <property type="protein sequence ID" value="MBB6340590.1"/>
    <property type="molecule type" value="Genomic_DNA"/>
</dbReference>